<gene>
    <name evidence="1" type="ORF">B0I10_101219</name>
</gene>
<dbReference type="Proteomes" id="UP000249518">
    <property type="component" value="Unassembled WGS sequence"/>
</dbReference>
<protein>
    <submittedName>
        <fullName evidence="1">Uncharacterized protein</fullName>
    </submittedName>
</protein>
<dbReference type="RefSeq" id="WP_146740286.1">
    <property type="nucleotide sequence ID" value="NZ_QLSV01000001.1"/>
</dbReference>
<dbReference type="EMBL" id="QLSV01000001">
    <property type="protein sequence ID" value="RAR51046.1"/>
    <property type="molecule type" value="Genomic_DNA"/>
</dbReference>
<organism evidence="1 2">
    <name type="scientific">Flavobacterium lacus</name>
    <dbReference type="NCBI Taxonomy" id="1353778"/>
    <lineage>
        <taxon>Bacteria</taxon>
        <taxon>Pseudomonadati</taxon>
        <taxon>Bacteroidota</taxon>
        <taxon>Flavobacteriia</taxon>
        <taxon>Flavobacteriales</taxon>
        <taxon>Flavobacteriaceae</taxon>
        <taxon>Flavobacterium</taxon>
    </lineage>
</organism>
<accession>A0A328X0W1</accession>
<keyword evidence="2" id="KW-1185">Reference proteome</keyword>
<sequence length="116" mass="12737">MDWQVIPSKNNFEILNLVIFFCEHSNFSIAKTILHECIHAYLNIKKIDSNLGTTIAELSGLDLGQLLGSLKGGFGGAPIANGMLIQQAYDGVLDLINDIRIAIQNNPNVPINQLNF</sequence>
<comment type="caution">
    <text evidence="1">The sequence shown here is derived from an EMBL/GenBank/DDBJ whole genome shotgun (WGS) entry which is preliminary data.</text>
</comment>
<evidence type="ECO:0000313" key="2">
    <source>
        <dbReference type="Proteomes" id="UP000249518"/>
    </source>
</evidence>
<evidence type="ECO:0000313" key="1">
    <source>
        <dbReference type="EMBL" id="RAR51046.1"/>
    </source>
</evidence>
<dbReference type="AlphaFoldDB" id="A0A328X0W1"/>
<reference evidence="1 2" key="1">
    <citation type="submission" date="2018-06" db="EMBL/GenBank/DDBJ databases">
        <title>Genomic Encyclopedia of Type Strains, Phase III (KMG-III): the genomes of soil and plant-associated and newly described type strains.</title>
        <authorList>
            <person name="Whitman W."/>
        </authorList>
    </citation>
    <scope>NUCLEOTIDE SEQUENCE [LARGE SCALE GENOMIC DNA]</scope>
    <source>
        <strain evidence="1 2">CGMCC 1.12504</strain>
    </source>
</reference>
<name>A0A328X0W1_9FLAO</name>
<proteinExistence type="predicted"/>
<dbReference type="OrthoDB" id="3078827at2"/>